<proteinExistence type="predicted"/>
<keyword evidence="3" id="KW-1185">Reference proteome</keyword>
<evidence type="ECO:0000313" key="2">
    <source>
        <dbReference type="EMBL" id="SET04106.1"/>
    </source>
</evidence>
<dbReference type="Pfam" id="PF09924">
    <property type="entry name" value="LPG_synthase_C"/>
    <property type="match status" value="1"/>
</dbReference>
<dbReference type="OrthoDB" id="9765580at2"/>
<dbReference type="InterPro" id="IPR000182">
    <property type="entry name" value="GNAT_dom"/>
</dbReference>
<dbReference type="GO" id="GO:0016747">
    <property type="term" value="F:acyltransferase activity, transferring groups other than amino-acyl groups"/>
    <property type="evidence" value="ECO:0007669"/>
    <property type="project" value="InterPro"/>
</dbReference>
<dbReference type="CDD" id="cd04301">
    <property type="entry name" value="NAT_SF"/>
    <property type="match status" value="1"/>
</dbReference>
<accession>A0A1I0BB05</accession>
<dbReference type="AlphaFoldDB" id="A0A1I0BB05"/>
<name>A0A1I0BB05_9FIRM</name>
<dbReference type="InterPro" id="IPR024320">
    <property type="entry name" value="LPG_synthase_C"/>
</dbReference>
<dbReference type="PROSITE" id="PS51186">
    <property type="entry name" value="GNAT"/>
    <property type="match status" value="1"/>
</dbReference>
<evidence type="ECO:0000313" key="3">
    <source>
        <dbReference type="Proteomes" id="UP000198558"/>
    </source>
</evidence>
<dbReference type="InterPro" id="IPR016181">
    <property type="entry name" value="Acyl_CoA_acyltransferase"/>
</dbReference>
<dbReference type="RefSeq" id="WP_092351279.1">
    <property type="nucleotide sequence ID" value="NZ_FOIN01000001.1"/>
</dbReference>
<feature type="domain" description="N-acetyltransferase" evidence="1">
    <location>
        <begin position="294"/>
        <end position="438"/>
    </location>
</feature>
<dbReference type="Pfam" id="PF13527">
    <property type="entry name" value="Acetyltransf_9"/>
    <property type="match status" value="1"/>
</dbReference>
<protein>
    <recommendedName>
        <fullName evidence="1">N-acetyltransferase domain-containing protein</fullName>
    </recommendedName>
</protein>
<dbReference type="Proteomes" id="UP000198558">
    <property type="component" value="Unassembled WGS sequence"/>
</dbReference>
<sequence length="575" mass="69381">MQKLLLKDYDKIKPYLDDADYEGYNSNFVTMMMWDHEYEIFYEIKENYLIMLHTYMNEKFFAMPFCKPEYYQEALEYMLEYANKHNFIFRIDLAVEKFKILIEELYGNKFLYLHDEDFDDYIYSKVSLETLSGKKMQKRRNHFNAFLKEHPDYIYKEIEDEDIDNVLQCLKKWDFSRRIEESVVSEYIGIVYLLVHRHELNIKTGCIYIDNKLEAFIIGSPLKHSTIQIHVEKANKDIRGLYVAIGKLFLEQNYENYEFVNREEDMGLESLRKAKRALHPVKLLKKYTIILNNQTINQASDKDLYNIIDLWRSSFEDEDEKSTNFYFMNRYQKENTYVLKNNDLVVSMLQIIPYTLIFNEKEEDVYFILGVATNKTYRKQGLMKKLMNYVLSLSKYQNAKIILQAYNPELYYQFGFSQDYYHKVTEVDNNLYEDNFLIKTANNNDYIKLLNLYNQFCKKYTGYRKRNIEYYQNYLALRCEAFDEKIKVFDLNNKSIGYVIYSEEDVVIKISEIIYLEQAYLDMIIGHFMIFDKKVIIESDLKAIIKGDYKYVCTMMSNFLENNFQDNNFYINECL</sequence>
<dbReference type="PANTHER" id="PTHR41373:SF1">
    <property type="entry name" value="PHOSPHATIDYLGLYCEROL LYSYLTRANSFERASE C-TERMINAL DOMAIN-CONTAINING PROTEIN"/>
    <property type="match status" value="1"/>
</dbReference>
<dbReference type="EMBL" id="FOIN01000001">
    <property type="protein sequence ID" value="SET04106.1"/>
    <property type="molecule type" value="Genomic_DNA"/>
</dbReference>
<dbReference type="InterPro" id="IPR016732">
    <property type="entry name" value="UCP018688"/>
</dbReference>
<dbReference type="PANTHER" id="PTHR41373">
    <property type="entry name" value="DUF2156 DOMAIN-CONTAINING PROTEIN"/>
    <property type="match status" value="1"/>
</dbReference>
<dbReference type="Gene3D" id="3.40.630.30">
    <property type="match status" value="4"/>
</dbReference>
<reference evidence="3" key="1">
    <citation type="submission" date="2016-10" db="EMBL/GenBank/DDBJ databases">
        <authorList>
            <person name="Varghese N."/>
            <person name="Submissions S."/>
        </authorList>
    </citation>
    <scope>NUCLEOTIDE SEQUENCE [LARGE SCALE GENOMIC DNA]</scope>
    <source>
        <strain evidence="3">DSM 1551</strain>
    </source>
</reference>
<dbReference type="GeneID" id="78287094"/>
<dbReference type="SUPFAM" id="SSF55729">
    <property type="entry name" value="Acyl-CoA N-acyltransferases (Nat)"/>
    <property type="match status" value="3"/>
</dbReference>
<evidence type="ECO:0000259" key="1">
    <source>
        <dbReference type="PROSITE" id="PS51186"/>
    </source>
</evidence>
<organism evidence="2 3">
    <name type="scientific">Thomasclavelia cocleata</name>
    <dbReference type="NCBI Taxonomy" id="69824"/>
    <lineage>
        <taxon>Bacteria</taxon>
        <taxon>Bacillati</taxon>
        <taxon>Bacillota</taxon>
        <taxon>Erysipelotrichia</taxon>
        <taxon>Erysipelotrichales</taxon>
        <taxon>Coprobacillaceae</taxon>
        <taxon>Thomasclavelia</taxon>
    </lineage>
</organism>
<gene>
    <name evidence="2" type="ORF">SAMN04489758_10146</name>
</gene>